<dbReference type="SMART" id="SM00906">
    <property type="entry name" value="Fungal_trans"/>
    <property type="match status" value="1"/>
</dbReference>
<keyword evidence="3" id="KW-0472">Membrane</keyword>
<keyword evidence="3" id="KW-1133">Transmembrane helix</keyword>
<comment type="caution">
    <text evidence="5">The sequence shown here is derived from an EMBL/GenBank/DDBJ whole genome shotgun (WGS) entry which is preliminary data.</text>
</comment>
<dbReference type="PANTHER" id="PTHR46910">
    <property type="entry name" value="TRANSCRIPTION FACTOR PDR1"/>
    <property type="match status" value="1"/>
</dbReference>
<dbReference type="Proteomes" id="UP000738349">
    <property type="component" value="Unassembled WGS sequence"/>
</dbReference>
<dbReference type="InterPro" id="IPR007219">
    <property type="entry name" value="XnlR_reg_dom"/>
</dbReference>
<reference evidence="5" key="1">
    <citation type="journal article" date="2021" name="Nat. Commun.">
        <title>Genetic determinants of endophytism in the Arabidopsis root mycobiome.</title>
        <authorList>
            <person name="Mesny F."/>
            <person name="Miyauchi S."/>
            <person name="Thiergart T."/>
            <person name="Pickel B."/>
            <person name="Atanasova L."/>
            <person name="Karlsson M."/>
            <person name="Huettel B."/>
            <person name="Barry K.W."/>
            <person name="Haridas S."/>
            <person name="Chen C."/>
            <person name="Bauer D."/>
            <person name="Andreopoulos W."/>
            <person name="Pangilinan J."/>
            <person name="LaButti K."/>
            <person name="Riley R."/>
            <person name="Lipzen A."/>
            <person name="Clum A."/>
            <person name="Drula E."/>
            <person name="Henrissat B."/>
            <person name="Kohler A."/>
            <person name="Grigoriev I.V."/>
            <person name="Martin F.M."/>
            <person name="Hacquard S."/>
        </authorList>
    </citation>
    <scope>NUCLEOTIDE SEQUENCE</scope>
    <source>
        <strain evidence="5">MPI-CAGE-AT-0147</strain>
    </source>
</reference>
<dbReference type="GO" id="GO:0003700">
    <property type="term" value="F:DNA-binding transcription factor activity"/>
    <property type="evidence" value="ECO:0007669"/>
    <property type="project" value="InterPro"/>
</dbReference>
<feature type="region of interest" description="Disordered" evidence="2">
    <location>
        <begin position="357"/>
        <end position="376"/>
    </location>
</feature>
<feature type="domain" description="Xylanolytic transcriptional activator regulatory" evidence="4">
    <location>
        <begin position="172"/>
        <end position="254"/>
    </location>
</feature>
<keyword evidence="3" id="KW-0812">Transmembrane</keyword>
<organism evidence="5 6">
    <name type="scientific">Dactylonectria macrodidyma</name>
    <dbReference type="NCBI Taxonomy" id="307937"/>
    <lineage>
        <taxon>Eukaryota</taxon>
        <taxon>Fungi</taxon>
        <taxon>Dikarya</taxon>
        <taxon>Ascomycota</taxon>
        <taxon>Pezizomycotina</taxon>
        <taxon>Sordariomycetes</taxon>
        <taxon>Hypocreomycetidae</taxon>
        <taxon>Hypocreales</taxon>
        <taxon>Nectriaceae</taxon>
        <taxon>Dactylonectria</taxon>
    </lineage>
</organism>
<dbReference type="GO" id="GO:0006351">
    <property type="term" value="P:DNA-templated transcription"/>
    <property type="evidence" value="ECO:0007669"/>
    <property type="project" value="InterPro"/>
</dbReference>
<dbReference type="InterPro" id="IPR050987">
    <property type="entry name" value="AtrR-like"/>
</dbReference>
<name>A0A9P9EFP8_9HYPO</name>
<evidence type="ECO:0000256" key="1">
    <source>
        <dbReference type="ARBA" id="ARBA00023242"/>
    </source>
</evidence>
<protein>
    <submittedName>
        <fullName evidence="5">Fungal-specific transcription factor domain-containing protein</fullName>
    </submittedName>
</protein>
<keyword evidence="6" id="KW-1185">Reference proteome</keyword>
<dbReference type="EMBL" id="JAGMUV010000013">
    <property type="protein sequence ID" value="KAH7136274.1"/>
    <property type="molecule type" value="Genomic_DNA"/>
</dbReference>
<dbReference type="GO" id="GO:0003677">
    <property type="term" value="F:DNA binding"/>
    <property type="evidence" value="ECO:0007669"/>
    <property type="project" value="InterPro"/>
</dbReference>
<feature type="transmembrane region" description="Helical" evidence="3">
    <location>
        <begin position="27"/>
        <end position="49"/>
    </location>
</feature>
<evidence type="ECO:0000259" key="4">
    <source>
        <dbReference type="SMART" id="SM00906"/>
    </source>
</evidence>
<dbReference type="CDD" id="cd12148">
    <property type="entry name" value="fungal_TF_MHR"/>
    <property type="match status" value="1"/>
</dbReference>
<feature type="transmembrane region" description="Helical" evidence="3">
    <location>
        <begin position="145"/>
        <end position="165"/>
    </location>
</feature>
<feature type="non-terminal residue" evidence="5">
    <location>
        <position position="629"/>
    </location>
</feature>
<evidence type="ECO:0000256" key="3">
    <source>
        <dbReference type="SAM" id="Phobius"/>
    </source>
</evidence>
<dbReference type="AlphaFoldDB" id="A0A9P9EFP8"/>
<proteinExistence type="predicted"/>
<dbReference type="PANTHER" id="PTHR46910:SF17">
    <property type="entry name" value="SCFA-RELATED"/>
    <property type="match status" value="1"/>
</dbReference>
<keyword evidence="1" id="KW-0539">Nucleus</keyword>
<dbReference type="OrthoDB" id="3266505at2759"/>
<evidence type="ECO:0000256" key="2">
    <source>
        <dbReference type="SAM" id="MobiDB-lite"/>
    </source>
</evidence>
<evidence type="ECO:0000313" key="6">
    <source>
        <dbReference type="Proteomes" id="UP000738349"/>
    </source>
</evidence>
<gene>
    <name evidence="5" type="ORF">EDB81DRAFT_902027</name>
</gene>
<sequence length="629" mass="71170">AVLPWTYSRPSAVSLLAHLPPRPVTDYFVAVYFSTVHWFMIVVHEGHFLHHYRSMMDLYARDPRLLSNTDEDFTFALLILTVTVLGGRYTSVHSARAKQCKQIHIDFCRTSSLCGTGSMDTGEFDIVKTTSQIFSVVRSSHTDTLACGTIAAVQLLLLLGSLYLYHGESNLAWANSGCTIRAAQALGLHKEKSELRWNSPYYQLMEPTEKEQLRRRLFWAVHTSDRFLAMCYGLPLLISDDDCAADVPCEDKIYPPLGCSSFLMLEDDLDEHSLTNPFSGTSTPVTLLTYQTYKMHIYIILGDIISSLYRPSSTARVQRLERKLQNWYKDIPAILRLSVDMAYPAYNELISSTDDDDDDVILPANDDPLKDSPPTRNRRLRIRKSIYGIQGLLLQLAYDNALILIHRPILALKSEAHASLPREAFTKSVDACWNAALRISKIDKHHIFRQNQQVHPVSYVGVHLFTAGVVLSVFGSSTPLSRRAWEAKQGLSRIIRMQKILRKKVIVSSQSLSILENLAREVVRKEMAAILAQDMDDEEDQVQERGRGELREPWINGNRRVEGSSNMNHMGLAQQDASSRLDAAVGSIGVSSSVLMDFSNDLMFENDFFNESVLDIEKCKRKFPNLLEF</sequence>
<dbReference type="GO" id="GO:0008270">
    <property type="term" value="F:zinc ion binding"/>
    <property type="evidence" value="ECO:0007669"/>
    <property type="project" value="InterPro"/>
</dbReference>
<accession>A0A9P9EFP8</accession>
<evidence type="ECO:0000313" key="5">
    <source>
        <dbReference type="EMBL" id="KAH7136274.1"/>
    </source>
</evidence>
<dbReference type="Pfam" id="PF04082">
    <property type="entry name" value="Fungal_trans"/>
    <property type="match status" value="1"/>
</dbReference>